<dbReference type="EMBL" id="LR877153">
    <property type="protein sequence ID" value="CAD2217690.1"/>
    <property type="molecule type" value="Genomic_DNA"/>
</dbReference>
<dbReference type="InterPro" id="IPR012677">
    <property type="entry name" value="Nucleotide-bd_a/b_plait_sf"/>
</dbReference>
<dbReference type="InterPro" id="IPR000504">
    <property type="entry name" value="RRM_dom"/>
</dbReference>
<evidence type="ECO:0000256" key="2">
    <source>
        <dbReference type="SAM" id="MobiDB-lite"/>
    </source>
</evidence>
<feature type="region of interest" description="Disordered" evidence="2">
    <location>
        <begin position="1"/>
        <end position="80"/>
    </location>
</feature>
<dbReference type="VEuPathDB" id="TriTrypDB:ADEAN_000517000"/>
<name>A0A7G2CCZ0_9TRYP</name>
<dbReference type="Proteomes" id="UP000515908">
    <property type="component" value="Chromosome 09"/>
</dbReference>
<organism evidence="4 5">
    <name type="scientific">Angomonas deanei</name>
    <dbReference type="NCBI Taxonomy" id="59799"/>
    <lineage>
        <taxon>Eukaryota</taxon>
        <taxon>Discoba</taxon>
        <taxon>Euglenozoa</taxon>
        <taxon>Kinetoplastea</taxon>
        <taxon>Metakinetoplastina</taxon>
        <taxon>Trypanosomatida</taxon>
        <taxon>Trypanosomatidae</taxon>
        <taxon>Strigomonadinae</taxon>
        <taxon>Angomonas</taxon>
    </lineage>
</organism>
<proteinExistence type="predicted"/>
<sequence length="223" mass="24994">MSNNEHHRDDGRRPSYTTLSLIPRDESSGSYHDSSNPDVSHALVDVLQQRSNSSTNTLPDPNHRSDSLHTPDSSSTRRRRRRFNNNCAVLHVGQIPQQATRNDIIYLFSHYGRVMEVVLRQSVRGVTAETSLATLPSEGSASSGEEVKVTSSAFVSYFTTEEADRAIRCLHDTYSMDGTSRPLQVSYCVKTDKISQFGYQQALQLHAQNPCNQIPLIRPDETD</sequence>
<evidence type="ECO:0000313" key="4">
    <source>
        <dbReference type="EMBL" id="CAD2217690.1"/>
    </source>
</evidence>
<dbReference type="PROSITE" id="PS50102">
    <property type="entry name" value="RRM"/>
    <property type="match status" value="1"/>
</dbReference>
<feature type="compositionally biased region" description="Basic and acidic residues" evidence="2">
    <location>
        <begin position="1"/>
        <end position="13"/>
    </location>
</feature>
<dbReference type="AlphaFoldDB" id="A0A7G2CCZ0"/>
<dbReference type="GO" id="GO:0003723">
    <property type="term" value="F:RNA binding"/>
    <property type="evidence" value="ECO:0007669"/>
    <property type="project" value="UniProtKB-UniRule"/>
</dbReference>
<accession>A0A7G2CCZ0</accession>
<evidence type="ECO:0000256" key="1">
    <source>
        <dbReference type="PROSITE-ProRule" id="PRU00176"/>
    </source>
</evidence>
<gene>
    <name evidence="4" type="ORF">ADEAN_000517000</name>
</gene>
<keyword evidence="1" id="KW-0694">RNA-binding</keyword>
<dbReference type="SMART" id="SM00360">
    <property type="entry name" value="RRM"/>
    <property type="match status" value="1"/>
</dbReference>
<keyword evidence="5" id="KW-1185">Reference proteome</keyword>
<evidence type="ECO:0000259" key="3">
    <source>
        <dbReference type="PROSITE" id="PS50102"/>
    </source>
</evidence>
<evidence type="ECO:0000313" key="5">
    <source>
        <dbReference type="Proteomes" id="UP000515908"/>
    </source>
</evidence>
<dbReference type="InterPro" id="IPR035979">
    <property type="entry name" value="RBD_domain_sf"/>
</dbReference>
<feature type="domain" description="RRM" evidence="3">
    <location>
        <begin position="88"/>
        <end position="190"/>
    </location>
</feature>
<feature type="compositionally biased region" description="Polar residues" evidence="2">
    <location>
        <begin position="28"/>
        <end position="38"/>
    </location>
</feature>
<feature type="compositionally biased region" description="Polar residues" evidence="2">
    <location>
        <begin position="48"/>
        <end position="59"/>
    </location>
</feature>
<dbReference type="Gene3D" id="3.30.70.330">
    <property type="match status" value="1"/>
</dbReference>
<protein>
    <recommendedName>
        <fullName evidence="3">RRM domain-containing protein</fullName>
    </recommendedName>
</protein>
<dbReference type="SUPFAM" id="SSF54928">
    <property type="entry name" value="RNA-binding domain, RBD"/>
    <property type="match status" value="1"/>
</dbReference>
<reference evidence="4 5" key="1">
    <citation type="submission" date="2020-08" db="EMBL/GenBank/DDBJ databases">
        <authorList>
            <person name="Newling K."/>
            <person name="Davey J."/>
            <person name="Forrester S."/>
        </authorList>
    </citation>
    <scope>NUCLEOTIDE SEQUENCE [LARGE SCALE GENOMIC DNA]</scope>
    <source>
        <strain evidence="5">Crithidia deanei Carvalho (ATCC PRA-265)</strain>
    </source>
</reference>